<dbReference type="InterPro" id="IPR007896">
    <property type="entry name" value="BTP_bacteria"/>
</dbReference>
<dbReference type="InterPro" id="IPR058208">
    <property type="entry name" value="PACE"/>
</dbReference>
<comment type="caution">
    <text evidence="3">The sequence shown here is derived from an EMBL/GenBank/DDBJ whole genome shotgun (WGS) entry which is preliminary data.</text>
</comment>
<feature type="transmembrane region" description="Helical" evidence="1">
    <location>
        <begin position="107"/>
        <end position="129"/>
    </location>
</feature>
<dbReference type="NCBIfam" id="NF033664">
    <property type="entry name" value="PACE_transport"/>
    <property type="match status" value="1"/>
</dbReference>
<proteinExistence type="predicted"/>
<keyword evidence="4" id="KW-1185">Reference proteome</keyword>
<gene>
    <name evidence="3" type="ORF">ACFSC7_01825</name>
</gene>
<dbReference type="EMBL" id="JBHUFA010000001">
    <property type="protein sequence ID" value="MFD1694237.1"/>
    <property type="molecule type" value="Genomic_DNA"/>
</dbReference>
<evidence type="ECO:0000256" key="1">
    <source>
        <dbReference type="SAM" id="Phobius"/>
    </source>
</evidence>
<keyword evidence="1" id="KW-0472">Membrane</keyword>
<organism evidence="3 4">
    <name type="scientific">Roseibium aestuarii</name>
    <dbReference type="NCBI Taxonomy" id="2600299"/>
    <lineage>
        <taxon>Bacteria</taxon>
        <taxon>Pseudomonadati</taxon>
        <taxon>Pseudomonadota</taxon>
        <taxon>Alphaproteobacteria</taxon>
        <taxon>Hyphomicrobiales</taxon>
        <taxon>Stappiaceae</taxon>
        <taxon>Roseibium</taxon>
    </lineage>
</organism>
<reference evidence="4" key="1">
    <citation type="journal article" date="2019" name="Int. J. Syst. Evol. Microbiol.">
        <title>The Global Catalogue of Microorganisms (GCM) 10K type strain sequencing project: providing services to taxonomists for standard genome sequencing and annotation.</title>
        <authorList>
            <consortium name="The Broad Institute Genomics Platform"/>
            <consortium name="The Broad Institute Genome Sequencing Center for Infectious Disease"/>
            <person name="Wu L."/>
            <person name="Ma J."/>
        </authorList>
    </citation>
    <scope>NUCLEOTIDE SEQUENCE [LARGE SCALE GENOMIC DNA]</scope>
    <source>
        <strain evidence="4">JCM 3369</strain>
    </source>
</reference>
<protein>
    <submittedName>
        <fullName evidence="3">PACE efflux transporter</fullName>
    </submittedName>
</protein>
<name>A0ABW4JRU2_9HYPH</name>
<dbReference type="Pfam" id="PF05232">
    <property type="entry name" value="BTP"/>
    <property type="match status" value="2"/>
</dbReference>
<feature type="domain" description="Chlorhexidine efflux transporter" evidence="2">
    <location>
        <begin position="72"/>
        <end position="134"/>
    </location>
</feature>
<feature type="transmembrane region" description="Helical" evidence="1">
    <location>
        <begin position="38"/>
        <end position="58"/>
    </location>
</feature>
<evidence type="ECO:0000259" key="2">
    <source>
        <dbReference type="Pfam" id="PF05232"/>
    </source>
</evidence>
<accession>A0ABW4JRU2</accession>
<feature type="transmembrane region" description="Helical" evidence="1">
    <location>
        <begin position="78"/>
        <end position="101"/>
    </location>
</feature>
<keyword evidence="1" id="KW-0812">Transmembrane</keyword>
<dbReference type="Proteomes" id="UP001597327">
    <property type="component" value="Unassembled WGS sequence"/>
</dbReference>
<sequence>MRSPLDRLRHTLSFEIVALVIIIPLGSAVFHLPSGDVGVVGIVSATLATLWNYAYNVAFDVALQRLCGTTLKSLGLRVLHALLFELGLLVVLIPFIAWYLAVPLFEAFLMDAALTVFYVVYGFSFNWAYDRLFPLAEWDLPPNESKTPN</sequence>
<evidence type="ECO:0000313" key="3">
    <source>
        <dbReference type="EMBL" id="MFD1694237.1"/>
    </source>
</evidence>
<keyword evidence="1" id="KW-1133">Transmembrane helix</keyword>
<feature type="domain" description="Chlorhexidine efflux transporter" evidence="2">
    <location>
        <begin position="2"/>
        <end position="64"/>
    </location>
</feature>
<dbReference type="RefSeq" id="WP_149891888.1">
    <property type="nucleotide sequence ID" value="NZ_JBHUFA010000001.1"/>
</dbReference>
<feature type="transmembrane region" description="Helical" evidence="1">
    <location>
        <begin position="12"/>
        <end position="32"/>
    </location>
</feature>
<evidence type="ECO:0000313" key="4">
    <source>
        <dbReference type="Proteomes" id="UP001597327"/>
    </source>
</evidence>